<feature type="signal peptide" evidence="5">
    <location>
        <begin position="1"/>
        <end position="19"/>
    </location>
</feature>
<evidence type="ECO:0000256" key="5">
    <source>
        <dbReference type="SAM" id="SignalP"/>
    </source>
</evidence>
<dbReference type="SUPFAM" id="SSF57567">
    <property type="entry name" value="Serine protease inhibitors"/>
    <property type="match status" value="3"/>
</dbReference>
<dbReference type="InterPro" id="IPR002919">
    <property type="entry name" value="TIL_dom"/>
</dbReference>
<keyword evidence="5" id="KW-0732">Signal</keyword>
<keyword evidence="3" id="KW-0722">Serine protease inhibitor</keyword>
<evidence type="ECO:0000313" key="8">
    <source>
        <dbReference type="Proteomes" id="UP001497472"/>
    </source>
</evidence>
<feature type="domain" description="TIL" evidence="6">
    <location>
        <begin position="145"/>
        <end position="196"/>
    </location>
</feature>
<evidence type="ECO:0000259" key="6">
    <source>
        <dbReference type="Pfam" id="PF01826"/>
    </source>
</evidence>
<feature type="chain" id="PRO_5043785295" description="TIL domain-containing protein" evidence="5">
    <location>
        <begin position="20"/>
        <end position="223"/>
    </location>
</feature>
<reference evidence="7 8" key="1">
    <citation type="submission" date="2023-11" db="EMBL/GenBank/DDBJ databases">
        <authorList>
            <person name="Okamura Y."/>
        </authorList>
    </citation>
    <scope>NUCLEOTIDE SEQUENCE [LARGE SCALE GENOMIC DNA]</scope>
</reference>
<dbReference type="InterPro" id="IPR036084">
    <property type="entry name" value="Ser_inhib-like_sf"/>
</dbReference>
<organism evidence="7 8">
    <name type="scientific">Leptosia nina</name>
    <dbReference type="NCBI Taxonomy" id="320188"/>
    <lineage>
        <taxon>Eukaryota</taxon>
        <taxon>Metazoa</taxon>
        <taxon>Ecdysozoa</taxon>
        <taxon>Arthropoda</taxon>
        <taxon>Hexapoda</taxon>
        <taxon>Insecta</taxon>
        <taxon>Pterygota</taxon>
        <taxon>Neoptera</taxon>
        <taxon>Endopterygota</taxon>
        <taxon>Lepidoptera</taxon>
        <taxon>Glossata</taxon>
        <taxon>Ditrysia</taxon>
        <taxon>Papilionoidea</taxon>
        <taxon>Pieridae</taxon>
        <taxon>Pierinae</taxon>
        <taxon>Leptosia</taxon>
    </lineage>
</organism>
<dbReference type="Gene3D" id="2.10.25.10">
    <property type="entry name" value="Laminin"/>
    <property type="match status" value="3"/>
</dbReference>
<keyword evidence="4" id="KW-1015">Disulfide bond</keyword>
<evidence type="ECO:0000256" key="2">
    <source>
        <dbReference type="ARBA" id="ARBA00022690"/>
    </source>
</evidence>
<sequence length="223" mass="23884">MKSLKDIFFLLLAIVFTHGVYVVKDECPTNEEYLLCGSSCPFNCSSPQGPVDCIDDCVEGCFCKAGFLRSDNGTCVEAEQCLDGNTSCGENEEFLQCGCDATCSTPEPGDCGCSVGCFCKAGYVRDEAIKKCVRLDNCTAEQCFNENEVFDICSAACEPTCDDPEPFCAKICTSGCVCASGLLRDLNGTCVSVDKCPRTNGTIPGPLGKYFDTISKILHLSIV</sequence>
<dbReference type="GO" id="GO:0004867">
    <property type="term" value="F:serine-type endopeptidase inhibitor activity"/>
    <property type="evidence" value="ECO:0007669"/>
    <property type="project" value="UniProtKB-KW"/>
</dbReference>
<dbReference type="EMBL" id="CAVLEF010000280">
    <property type="protein sequence ID" value="CAK1555515.1"/>
    <property type="molecule type" value="Genomic_DNA"/>
</dbReference>
<evidence type="ECO:0000256" key="3">
    <source>
        <dbReference type="ARBA" id="ARBA00022900"/>
    </source>
</evidence>
<dbReference type="FunFam" id="2.10.25.10:FF:000055">
    <property type="entry name" value="alpha-tectorin isoform X1"/>
    <property type="match status" value="1"/>
</dbReference>
<protein>
    <recommendedName>
        <fullName evidence="6">TIL domain-containing protein</fullName>
    </recommendedName>
</protein>
<evidence type="ECO:0000256" key="4">
    <source>
        <dbReference type="ARBA" id="ARBA00023157"/>
    </source>
</evidence>
<feature type="domain" description="TIL" evidence="6">
    <location>
        <begin position="27"/>
        <end position="81"/>
    </location>
</feature>
<accession>A0AAV1K303</accession>
<dbReference type="CDD" id="cd19941">
    <property type="entry name" value="TIL"/>
    <property type="match status" value="3"/>
</dbReference>
<dbReference type="Pfam" id="PF01826">
    <property type="entry name" value="TIL"/>
    <property type="match status" value="3"/>
</dbReference>
<evidence type="ECO:0000256" key="1">
    <source>
        <dbReference type="ARBA" id="ARBA00007611"/>
    </source>
</evidence>
<dbReference type="Proteomes" id="UP001497472">
    <property type="component" value="Unassembled WGS sequence"/>
</dbReference>
<keyword evidence="2" id="KW-0646">Protease inhibitor</keyword>
<comment type="similarity">
    <text evidence="1">Belongs to the serine protease inhibitor-like (TIL domain-containing) family.</text>
</comment>
<keyword evidence="8" id="KW-1185">Reference proteome</keyword>
<dbReference type="InterPro" id="IPR051368">
    <property type="entry name" value="SerProtInhib-TIL_Domain"/>
</dbReference>
<evidence type="ECO:0000313" key="7">
    <source>
        <dbReference type="EMBL" id="CAK1555515.1"/>
    </source>
</evidence>
<feature type="domain" description="TIL" evidence="6">
    <location>
        <begin position="88"/>
        <end position="138"/>
    </location>
</feature>
<name>A0AAV1K303_9NEOP</name>
<proteinExistence type="inferred from homology"/>
<dbReference type="AlphaFoldDB" id="A0AAV1K303"/>
<comment type="caution">
    <text evidence="7">The sequence shown here is derived from an EMBL/GenBank/DDBJ whole genome shotgun (WGS) entry which is preliminary data.</text>
</comment>
<dbReference type="PANTHER" id="PTHR23259:SF70">
    <property type="entry name" value="ACCESSORY GLAND PROTEIN ACP62F-RELATED"/>
    <property type="match status" value="1"/>
</dbReference>
<gene>
    <name evidence="7" type="ORF">LNINA_LOCUS14328</name>
</gene>
<dbReference type="PANTHER" id="PTHR23259">
    <property type="entry name" value="RIDDLE"/>
    <property type="match status" value="1"/>
</dbReference>